<accession>A0A8H3YFH7</accession>
<dbReference type="AlphaFoldDB" id="A0A8H3YFH7"/>
<organism evidence="1 2">
    <name type="scientific">Naganishia liquefaciens</name>
    <dbReference type="NCBI Taxonomy" id="104408"/>
    <lineage>
        <taxon>Eukaryota</taxon>
        <taxon>Fungi</taxon>
        <taxon>Dikarya</taxon>
        <taxon>Basidiomycota</taxon>
        <taxon>Agaricomycotina</taxon>
        <taxon>Tremellomycetes</taxon>
        <taxon>Filobasidiales</taxon>
        <taxon>Filobasidiaceae</taxon>
        <taxon>Naganishia</taxon>
    </lineage>
</organism>
<keyword evidence="2" id="KW-1185">Reference proteome</keyword>
<reference evidence="1" key="1">
    <citation type="submission" date="2020-07" db="EMBL/GenBank/DDBJ databases">
        <title>Draft Genome Sequence of a Deep-Sea Yeast, Naganishia (Cryptococcus) liquefaciens strain N6.</title>
        <authorList>
            <person name="Han Y.W."/>
            <person name="Kajitani R."/>
            <person name="Morimoto H."/>
            <person name="Parhat M."/>
            <person name="Tsubouchi H."/>
            <person name="Bakenova O."/>
            <person name="Ogata M."/>
            <person name="Argunhan B."/>
            <person name="Aoki R."/>
            <person name="Kajiwara S."/>
            <person name="Itoh T."/>
            <person name="Iwasaki H."/>
        </authorList>
    </citation>
    <scope>NUCLEOTIDE SEQUENCE</scope>
    <source>
        <strain evidence="1">N6</strain>
    </source>
</reference>
<dbReference type="OrthoDB" id="2594431at2759"/>
<name>A0A8H3YFH7_9TREE</name>
<evidence type="ECO:0000313" key="2">
    <source>
        <dbReference type="Proteomes" id="UP000620104"/>
    </source>
</evidence>
<sequence length="205" mass="20594">MLRQAIKEETPLILQTATEATLNAGTSSSSLAIGNMAANAARTAAVASVEAASSTTATGLGRMGAEVVSREAAGVMGETSVLSSHLAAVKQATSHANVSPLITNPIVVETALPHAVPQPSIAIATGSINPATLTCSIARQALSKPTTSAGRGSALARMDINLTQSAETIKEAISNAVQEGLEEQLDKAIEVQKVTMAAGSGPALV</sequence>
<dbReference type="Proteomes" id="UP000620104">
    <property type="component" value="Unassembled WGS sequence"/>
</dbReference>
<proteinExistence type="predicted"/>
<evidence type="ECO:0000313" key="1">
    <source>
        <dbReference type="EMBL" id="GHJ87639.1"/>
    </source>
</evidence>
<gene>
    <name evidence="1" type="ORF">NliqN6_4041</name>
</gene>
<protein>
    <submittedName>
        <fullName evidence="1">Uncharacterized protein</fullName>
    </submittedName>
</protein>
<comment type="caution">
    <text evidence="1">The sequence shown here is derived from an EMBL/GenBank/DDBJ whole genome shotgun (WGS) entry which is preliminary data.</text>
</comment>
<dbReference type="EMBL" id="BLZA01000023">
    <property type="protein sequence ID" value="GHJ87639.1"/>
    <property type="molecule type" value="Genomic_DNA"/>
</dbReference>